<feature type="coiled-coil region" evidence="11">
    <location>
        <begin position="334"/>
        <end position="375"/>
    </location>
</feature>
<evidence type="ECO:0000256" key="9">
    <source>
        <dbReference type="ARBA" id="ARBA00045224"/>
    </source>
</evidence>
<evidence type="ECO:0000256" key="8">
    <source>
        <dbReference type="ARBA" id="ARBA00023273"/>
    </source>
</evidence>
<evidence type="ECO:0000256" key="11">
    <source>
        <dbReference type="SAM" id="Coils"/>
    </source>
</evidence>
<evidence type="ECO:0000313" key="13">
    <source>
        <dbReference type="EMBL" id="CAB3993437.1"/>
    </source>
</evidence>
<evidence type="ECO:0000256" key="2">
    <source>
        <dbReference type="ARBA" id="ARBA00007209"/>
    </source>
</evidence>
<dbReference type="GO" id="GO:0060294">
    <property type="term" value="P:cilium movement involved in cell motility"/>
    <property type="evidence" value="ECO:0007669"/>
    <property type="project" value="UniProtKB-UniRule"/>
</dbReference>
<evidence type="ECO:0000256" key="5">
    <source>
        <dbReference type="ARBA" id="ARBA00023054"/>
    </source>
</evidence>
<comment type="similarity">
    <text evidence="2 10">Belongs to the tektin family.</text>
</comment>
<proteinExistence type="inferred from homology"/>
<keyword evidence="3" id="KW-0963">Cytoplasm</keyword>
<dbReference type="Proteomes" id="UP001152795">
    <property type="component" value="Unassembled WGS sequence"/>
</dbReference>
<feature type="compositionally biased region" description="Polar residues" evidence="12">
    <location>
        <begin position="432"/>
        <end position="442"/>
    </location>
</feature>
<keyword evidence="14" id="KW-1185">Reference proteome</keyword>
<evidence type="ECO:0000256" key="4">
    <source>
        <dbReference type="ARBA" id="ARBA00022846"/>
    </source>
</evidence>
<keyword evidence="5 11" id="KW-0175">Coiled coil</keyword>
<comment type="subcellular location">
    <subcellularLocation>
        <location evidence="10">Cytoplasm</location>
        <location evidence="10">Cytoskeleton</location>
        <location evidence="10">Cilium axoneme</location>
    </subcellularLocation>
    <subcellularLocation>
        <location evidence="1">Cytoplasm</location>
        <location evidence="1">Cytoskeleton</location>
        <location evidence="1">Flagellum axoneme</location>
    </subcellularLocation>
</comment>
<accession>A0A7D9DX02</accession>
<comment type="function">
    <text evidence="9">Microtubule inner protein (MIP) part of the dynein-decorated doublet microtubules (DMTs) in cilia and flagellar axoneme. Forms filamentous polymers in the walls of ciliary and flagellar microtubules.</text>
</comment>
<dbReference type="AlphaFoldDB" id="A0A7D9DX02"/>
<dbReference type="Pfam" id="PF03148">
    <property type="entry name" value="Tektin"/>
    <property type="match status" value="1"/>
</dbReference>
<evidence type="ECO:0000256" key="10">
    <source>
        <dbReference type="RuleBase" id="RU367040"/>
    </source>
</evidence>
<evidence type="ECO:0000256" key="7">
    <source>
        <dbReference type="ARBA" id="ARBA00023212"/>
    </source>
</evidence>
<evidence type="ECO:0000313" key="14">
    <source>
        <dbReference type="Proteomes" id="UP001152795"/>
    </source>
</evidence>
<feature type="region of interest" description="Disordered" evidence="12">
    <location>
        <begin position="428"/>
        <end position="447"/>
    </location>
</feature>
<organism evidence="13 14">
    <name type="scientific">Paramuricea clavata</name>
    <name type="common">Red gorgonian</name>
    <name type="synonym">Violescent sea-whip</name>
    <dbReference type="NCBI Taxonomy" id="317549"/>
    <lineage>
        <taxon>Eukaryota</taxon>
        <taxon>Metazoa</taxon>
        <taxon>Cnidaria</taxon>
        <taxon>Anthozoa</taxon>
        <taxon>Octocorallia</taxon>
        <taxon>Malacalcyonacea</taxon>
        <taxon>Plexauridae</taxon>
        <taxon>Paramuricea</taxon>
    </lineage>
</organism>
<dbReference type="OrthoDB" id="9886517at2759"/>
<gene>
    <name evidence="13" type="ORF">PACLA_8A069553</name>
</gene>
<dbReference type="GO" id="GO:0005634">
    <property type="term" value="C:nucleus"/>
    <property type="evidence" value="ECO:0007669"/>
    <property type="project" value="TreeGrafter"/>
</dbReference>
<sequence>MTTTYMVSSKFNPAEWHSSNETHYMNAFREVENGKSLRNASDKLAKSIAYDASKMQKHVREKIGHRIKDVASWKAEVEKERSCVISEMEALLQCKAMLEKALAATQHPLTVPKKCLAYRTNRAGIDLVKDTVEKQLFKEVQLIEATQAALKRTLDQVIDQYRRLESVKKRLDKDSLDKHSALRIDNYCHGLNNYSSGLGYHKFAVEMDPKFTTLPEWENFSYDNITRARWERKMSENLRKKVHELLVRTMNELKEMFDAVNLAMNRRVMETSEAKKSLTNHLKRVMDEMAKMKGNIDMLKKSIYDKEKYMQVAQTRLEKRGYRPNMELCRDIPKFRLVDEVRELEAALDSLKRRLQDAIRAYQALEQQKLSLEQDIAVKTTSLEIDRDLCYRMRQGMSWQPFLLSTAPKLKDTSCCRQATPPRLMSRLSHRPVTSRSITTPMSRGGKLEGSIRLHSAALDFTSPPPTRGGLRSSHRVITPMFG</sequence>
<reference evidence="13" key="1">
    <citation type="submission" date="2020-04" db="EMBL/GenBank/DDBJ databases">
        <authorList>
            <person name="Alioto T."/>
            <person name="Alioto T."/>
            <person name="Gomez Garrido J."/>
        </authorList>
    </citation>
    <scope>NUCLEOTIDE SEQUENCE</scope>
    <source>
        <strain evidence="13">A484AB</strain>
    </source>
</reference>
<dbReference type="GO" id="GO:0005930">
    <property type="term" value="C:axoneme"/>
    <property type="evidence" value="ECO:0007669"/>
    <property type="project" value="UniProtKB-SubCell"/>
</dbReference>
<dbReference type="GO" id="GO:0060271">
    <property type="term" value="P:cilium assembly"/>
    <property type="evidence" value="ECO:0007669"/>
    <property type="project" value="UniProtKB-UniRule"/>
</dbReference>
<dbReference type="InterPro" id="IPR048256">
    <property type="entry name" value="Tektin-like"/>
</dbReference>
<dbReference type="GO" id="GO:0015630">
    <property type="term" value="C:microtubule cytoskeleton"/>
    <property type="evidence" value="ECO:0007669"/>
    <property type="project" value="UniProtKB-UniRule"/>
</dbReference>
<name>A0A7D9DX02_PARCT</name>
<protein>
    <recommendedName>
        <fullName evidence="10">Tektin</fullName>
    </recommendedName>
</protein>
<keyword evidence="6 10" id="KW-0969">Cilium</keyword>
<evidence type="ECO:0000256" key="12">
    <source>
        <dbReference type="SAM" id="MobiDB-lite"/>
    </source>
</evidence>
<keyword evidence="8 10" id="KW-0966">Cell projection</keyword>
<dbReference type="EMBL" id="CACRXK020002261">
    <property type="protein sequence ID" value="CAB3993437.1"/>
    <property type="molecule type" value="Genomic_DNA"/>
</dbReference>
<feature type="coiled-coil region" evidence="11">
    <location>
        <begin position="275"/>
        <end position="302"/>
    </location>
</feature>
<dbReference type="InterPro" id="IPR000435">
    <property type="entry name" value="Tektins"/>
</dbReference>
<comment type="caution">
    <text evidence="13">The sequence shown here is derived from an EMBL/GenBank/DDBJ whole genome shotgun (WGS) entry which is preliminary data.</text>
</comment>
<dbReference type="PRINTS" id="PR00511">
    <property type="entry name" value="TEKTIN"/>
</dbReference>
<evidence type="ECO:0000256" key="6">
    <source>
        <dbReference type="ARBA" id="ARBA00023069"/>
    </source>
</evidence>
<keyword evidence="4 10" id="KW-0282">Flagellum</keyword>
<keyword evidence="7" id="KW-0206">Cytoskeleton</keyword>
<dbReference type="PANTHER" id="PTHR19960">
    <property type="entry name" value="TEKTIN"/>
    <property type="match status" value="1"/>
</dbReference>
<evidence type="ECO:0000256" key="3">
    <source>
        <dbReference type="ARBA" id="ARBA00022490"/>
    </source>
</evidence>
<dbReference type="PANTHER" id="PTHR19960:SF25">
    <property type="entry name" value="TEKTIN-1"/>
    <property type="match status" value="1"/>
</dbReference>
<evidence type="ECO:0000256" key="1">
    <source>
        <dbReference type="ARBA" id="ARBA00004611"/>
    </source>
</evidence>